<name>A0AAV0F4Q0_9ASTE</name>
<evidence type="ECO:0000256" key="1">
    <source>
        <dbReference type="SAM" id="MobiDB-lite"/>
    </source>
</evidence>
<dbReference type="PANTHER" id="PTHR47481:SF10">
    <property type="entry name" value="COPIA-LIKE POLYPROTEIN_RETROTRANSPOSON"/>
    <property type="match status" value="1"/>
</dbReference>
<feature type="region of interest" description="Disordered" evidence="1">
    <location>
        <begin position="318"/>
        <end position="392"/>
    </location>
</feature>
<comment type="caution">
    <text evidence="2">The sequence shown here is derived from an EMBL/GenBank/DDBJ whole genome shotgun (WGS) entry which is preliminary data.</text>
</comment>
<dbReference type="Proteomes" id="UP001152523">
    <property type="component" value="Unassembled WGS sequence"/>
</dbReference>
<dbReference type="EMBL" id="CAMAPF010000959">
    <property type="protein sequence ID" value="CAH9130357.1"/>
    <property type="molecule type" value="Genomic_DNA"/>
</dbReference>
<organism evidence="2 3">
    <name type="scientific">Cuscuta epithymum</name>
    <dbReference type="NCBI Taxonomy" id="186058"/>
    <lineage>
        <taxon>Eukaryota</taxon>
        <taxon>Viridiplantae</taxon>
        <taxon>Streptophyta</taxon>
        <taxon>Embryophyta</taxon>
        <taxon>Tracheophyta</taxon>
        <taxon>Spermatophyta</taxon>
        <taxon>Magnoliopsida</taxon>
        <taxon>eudicotyledons</taxon>
        <taxon>Gunneridae</taxon>
        <taxon>Pentapetalae</taxon>
        <taxon>asterids</taxon>
        <taxon>lamiids</taxon>
        <taxon>Solanales</taxon>
        <taxon>Convolvulaceae</taxon>
        <taxon>Cuscuteae</taxon>
        <taxon>Cuscuta</taxon>
        <taxon>Cuscuta subgen. Cuscuta</taxon>
    </lineage>
</organism>
<accession>A0AAV0F4Q0</accession>
<feature type="compositionally biased region" description="Gly residues" evidence="1">
    <location>
        <begin position="255"/>
        <end position="266"/>
    </location>
</feature>
<evidence type="ECO:0008006" key="4">
    <source>
        <dbReference type="Google" id="ProtNLM"/>
    </source>
</evidence>
<feature type="region of interest" description="Disordered" evidence="1">
    <location>
        <begin position="222"/>
        <end position="297"/>
    </location>
</feature>
<proteinExistence type="predicted"/>
<sequence>MSSSKNSFHPALAISNIKNFIPLTLDLDNGDYASWAELFKITARAYEVLDHIIPSTTTTDSSSAATDSSLTDAQRAILDAAKAEASALWSRLDAVVLQWIYGTISHDLLHTIIEVDSTAHDAWESLADLFHDNKHARALYLENEFSNTRLDQFPNVSAYCRGLKDLSTKLKNVGVTVGNDRLVLRMVNGLSSVPDYNMVASLIQQREPLPVFSRARSMVVLEESRRNQSSGSPATALIHSTGDITPPGPSSSQRGGRGGSSRGGSRGRSSSQRGGRGRQPGRADPAPAPGQWPQPPPWAYWLHPQAWPSPPCPYPGLPWHAQPGPRPSPGAGLLGPRPQQAHLADASPTALTADMQTMTLSPPGGQWYMDTGASSNMAAQPGFADGHSSHEV</sequence>
<dbReference type="Pfam" id="PF14223">
    <property type="entry name" value="Retrotran_gag_2"/>
    <property type="match status" value="1"/>
</dbReference>
<keyword evidence="3" id="KW-1185">Reference proteome</keyword>
<dbReference type="PANTHER" id="PTHR47481">
    <property type="match status" value="1"/>
</dbReference>
<protein>
    <recommendedName>
        <fullName evidence="4">Retrotransposon Copia-like N-terminal domain-containing protein</fullName>
    </recommendedName>
</protein>
<evidence type="ECO:0000313" key="2">
    <source>
        <dbReference type="EMBL" id="CAH9130357.1"/>
    </source>
</evidence>
<reference evidence="2" key="1">
    <citation type="submission" date="2022-07" db="EMBL/GenBank/DDBJ databases">
        <authorList>
            <person name="Macas J."/>
            <person name="Novak P."/>
            <person name="Neumann P."/>
        </authorList>
    </citation>
    <scope>NUCLEOTIDE SEQUENCE</scope>
</reference>
<evidence type="ECO:0000313" key="3">
    <source>
        <dbReference type="Proteomes" id="UP001152523"/>
    </source>
</evidence>
<feature type="compositionally biased region" description="Pro residues" evidence="1">
    <location>
        <begin position="286"/>
        <end position="297"/>
    </location>
</feature>
<gene>
    <name evidence="2" type="ORF">CEPIT_LOCUS30563</name>
</gene>
<dbReference type="AlphaFoldDB" id="A0AAV0F4Q0"/>